<organism evidence="1 2">
    <name type="scientific">Ambrosiozyma monospora</name>
    <name type="common">Yeast</name>
    <name type="synonym">Endomycopsis monosporus</name>
    <dbReference type="NCBI Taxonomy" id="43982"/>
    <lineage>
        <taxon>Eukaryota</taxon>
        <taxon>Fungi</taxon>
        <taxon>Dikarya</taxon>
        <taxon>Ascomycota</taxon>
        <taxon>Saccharomycotina</taxon>
        <taxon>Pichiomycetes</taxon>
        <taxon>Pichiales</taxon>
        <taxon>Pichiaceae</taxon>
        <taxon>Ambrosiozyma</taxon>
    </lineage>
</organism>
<accession>A0ACB5T7W4</accession>
<evidence type="ECO:0000313" key="2">
    <source>
        <dbReference type="Proteomes" id="UP001165064"/>
    </source>
</evidence>
<keyword evidence="2" id="KW-1185">Reference proteome</keyword>
<protein>
    <submittedName>
        <fullName evidence="1">Unnamed protein product</fullName>
    </submittedName>
</protein>
<sequence length="275" mass="30990">MFNDFRFLLLITALFARNILADTPKTVPFQLYGEDYEASADGWLYFNISRGYSYDPCLEAMAPPTYDFAVHNDTNRIPLMVHFREYMKGLDDEDKTELFTALRYYGTYKAAEELVNGNTTSTDIFNSVFEEMIEDGVFNNFPECSLYHNNQTTSSSEDTSTDSPYSQKATTFAFAPRCDSNNLAGFTDCETASLKIDITRSYAGFHISSGSCILQAAADNPLIAGSDVRQAYIAIKTNCLSSSNWNYVSGWTSKKTDKPRICLSSMDSCKDKWDY</sequence>
<evidence type="ECO:0000313" key="1">
    <source>
        <dbReference type="EMBL" id="GME82935.1"/>
    </source>
</evidence>
<name>A0ACB5T7W4_AMBMO</name>
<dbReference type="Proteomes" id="UP001165064">
    <property type="component" value="Unassembled WGS sequence"/>
</dbReference>
<gene>
    <name evidence="1" type="ORF">Amon02_000584500</name>
</gene>
<comment type="caution">
    <text evidence="1">The sequence shown here is derived from an EMBL/GenBank/DDBJ whole genome shotgun (WGS) entry which is preliminary data.</text>
</comment>
<proteinExistence type="predicted"/>
<reference evidence="1" key="1">
    <citation type="submission" date="2023-04" db="EMBL/GenBank/DDBJ databases">
        <title>Ambrosiozyma monospora NBRC 10751.</title>
        <authorList>
            <person name="Ichikawa N."/>
            <person name="Sato H."/>
            <person name="Tonouchi N."/>
        </authorList>
    </citation>
    <scope>NUCLEOTIDE SEQUENCE</scope>
    <source>
        <strain evidence="1">NBRC 10751</strain>
    </source>
</reference>
<dbReference type="EMBL" id="BSXS01004407">
    <property type="protein sequence ID" value="GME82935.1"/>
    <property type="molecule type" value="Genomic_DNA"/>
</dbReference>